<dbReference type="Gene3D" id="1.10.490.10">
    <property type="entry name" value="Globins"/>
    <property type="match status" value="1"/>
</dbReference>
<protein>
    <recommendedName>
        <fullName evidence="2">Globin domain-containing protein</fullName>
    </recommendedName>
</protein>
<reference evidence="3 4" key="1">
    <citation type="submission" date="2019-07" db="EMBL/GenBank/DDBJ databases">
        <title>Genome assembly of two rare yeast pathogens: Diutina rugosa and Trichomonascus ciferrii.</title>
        <authorList>
            <person name="Mixao V."/>
            <person name="Saus E."/>
            <person name="Hansen A."/>
            <person name="Lass-Flor C."/>
            <person name="Gabaldon T."/>
        </authorList>
    </citation>
    <scope>NUCLEOTIDE SEQUENCE [LARGE SCALE GENOMIC DNA]</scope>
    <source>
        <strain evidence="3 4">CBS 613</strain>
    </source>
</reference>
<name>A0A642UJ68_DIURU</name>
<organism evidence="3 4">
    <name type="scientific">Diutina rugosa</name>
    <name type="common">Yeast</name>
    <name type="synonym">Candida rugosa</name>
    <dbReference type="NCBI Taxonomy" id="5481"/>
    <lineage>
        <taxon>Eukaryota</taxon>
        <taxon>Fungi</taxon>
        <taxon>Dikarya</taxon>
        <taxon>Ascomycota</taxon>
        <taxon>Saccharomycotina</taxon>
        <taxon>Pichiomycetes</taxon>
        <taxon>Debaryomycetaceae</taxon>
        <taxon>Diutina</taxon>
    </lineage>
</organism>
<gene>
    <name evidence="3" type="ORF">DIURU_004593</name>
</gene>
<proteinExistence type="predicted"/>
<dbReference type="AlphaFoldDB" id="A0A642UJ68"/>
<dbReference type="InterPro" id="IPR012292">
    <property type="entry name" value="Globin/Proto"/>
</dbReference>
<dbReference type="OrthoDB" id="4025615at2759"/>
<dbReference type="RefSeq" id="XP_034010674.1">
    <property type="nucleotide sequence ID" value="XM_034157483.1"/>
</dbReference>
<feature type="compositionally biased region" description="Polar residues" evidence="1">
    <location>
        <begin position="239"/>
        <end position="255"/>
    </location>
</feature>
<accession>A0A642UJ68</accession>
<dbReference type="GeneID" id="54783244"/>
<feature type="region of interest" description="Disordered" evidence="1">
    <location>
        <begin position="601"/>
        <end position="694"/>
    </location>
</feature>
<dbReference type="CDD" id="cd01040">
    <property type="entry name" value="Mb-like"/>
    <property type="match status" value="1"/>
</dbReference>
<dbReference type="InterPro" id="IPR000971">
    <property type="entry name" value="Globin"/>
</dbReference>
<comment type="caution">
    <text evidence="3">The sequence shown here is derived from an EMBL/GenBank/DDBJ whole genome shotgun (WGS) entry which is preliminary data.</text>
</comment>
<feature type="compositionally biased region" description="Basic and acidic residues" evidence="1">
    <location>
        <begin position="300"/>
        <end position="333"/>
    </location>
</feature>
<dbReference type="VEuPathDB" id="FungiDB:DIURU_004593"/>
<feature type="region of interest" description="Disordered" evidence="1">
    <location>
        <begin position="189"/>
        <end position="264"/>
    </location>
</feature>
<dbReference type="SUPFAM" id="SSF46458">
    <property type="entry name" value="Globin-like"/>
    <property type="match status" value="1"/>
</dbReference>
<feature type="compositionally biased region" description="Polar residues" evidence="1">
    <location>
        <begin position="655"/>
        <end position="674"/>
    </location>
</feature>
<feature type="region of interest" description="Disordered" evidence="1">
    <location>
        <begin position="577"/>
        <end position="596"/>
    </location>
</feature>
<evidence type="ECO:0000259" key="2">
    <source>
        <dbReference type="PROSITE" id="PS01033"/>
    </source>
</evidence>
<feature type="compositionally biased region" description="Low complexity" evidence="1">
    <location>
        <begin position="675"/>
        <end position="684"/>
    </location>
</feature>
<evidence type="ECO:0000313" key="4">
    <source>
        <dbReference type="Proteomes" id="UP000449547"/>
    </source>
</evidence>
<dbReference type="InterPro" id="IPR009050">
    <property type="entry name" value="Globin-like_sf"/>
</dbReference>
<dbReference type="PROSITE" id="PS01033">
    <property type="entry name" value="GLOBIN"/>
    <property type="match status" value="1"/>
</dbReference>
<dbReference type="EMBL" id="SWFT01000137">
    <property type="protein sequence ID" value="KAA8898749.1"/>
    <property type="molecule type" value="Genomic_DNA"/>
</dbReference>
<feature type="compositionally biased region" description="Low complexity" evidence="1">
    <location>
        <begin position="337"/>
        <end position="362"/>
    </location>
</feature>
<feature type="region of interest" description="Disordered" evidence="1">
    <location>
        <begin position="279"/>
        <end position="377"/>
    </location>
</feature>
<feature type="compositionally biased region" description="Low complexity" evidence="1">
    <location>
        <begin position="209"/>
        <end position="225"/>
    </location>
</feature>
<dbReference type="Proteomes" id="UP000449547">
    <property type="component" value="Unassembled WGS sequence"/>
</dbReference>
<keyword evidence="4" id="KW-1185">Reference proteome</keyword>
<evidence type="ECO:0000256" key="1">
    <source>
        <dbReference type="SAM" id="MobiDB-lite"/>
    </source>
</evidence>
<dbReference type="InterPro" id="IPR044399">
    <property type="entry name" value="Mb-like_M"/>
</dbReference>
<feature type="region of interest" description="Disordered" evidence="1">
    <location>
        <begin position="536"/>
        <end position="570"/>
    </location>
</feature>
<evidence type="ECO:0000313" key="3">
    <source>
        <dbReference type="EMBL" id="KAA8898749.1"/>
    </source>
</evidence>
<feature type="domain" description="Globin" evidence="2">
    <location>
        <begin position="2"/>
        <end position="129"/>
    </location>
</feature>
<sequence>MDLTRGDIRALRASWSQLSANPSLFDDVFHHMELAHPAIAPPATEARQFSVFFGHCVSQIESVDAYIISYVRKHPQFARNMGAYVEPLGSVLVTSFKHWVGGHNFDKQLETAWVKFYCTVANDVMEAVDSLGDASSTYSAEAPSVAPSVAPSMSTSMSTSMSQQSITFNLKQNDKYRGFRRSVNEAPNANLSVKIPPSPSFKALSRAPSVSSHTSSRNSSRSSSQGHHRSFDPRVRKSASVSSLSLATPQVNEQLPSPELSPTRYESKLGASASMHDLSQSYNPYHRSFDPRKQGHSRRPTADDLAPIRERIDVDDVTSKYSDEDYGSHKSSIEEVSSGASTLSLRRSSASSSDHLGSSPSPDLKHNVHVRSPSATSSISYMRPLASQSGRLAAAPHSTAGAMPHGRFGRSTTSLLSDYSTNTNSTGRVSAGFMRSSFVLKQEMEGMGYQAPEQFAKPPVKAQRQQQMPPLVAPVAQAPPRRRHSGLYNNASAAQSEVSVRQQPRSHYGRMPNVYEEEPQAAPMSSVTDLSQGVTRRTSVAHMPSTPKMGAPSMTSKMSVAPPASPSKKGFRAKIKSIFGGGSKSNPPSPRQVSAPIPIERPMASQATPSMARKPSMPGARRHGRNGSVSTSSIQPPPSLGYSSMASPQSPQSPTFGNHRNYSTTDLQSNYSAESTTSGFSFFSRRSRGPKKANKYQVHSVPYSIWARGVPSVN</sequence>
<dbReference type="OMA" id="ATEARQF"/>
<dbReference type="GO" id="GO:0020037">
    <property type="term" value="F:heme binding"/>
    <property type="evidence" value="ECO:0007669"/>
    <property type="project" value="InterPro"/>
</dbReference>
<feature type="compositionally biased region" description="Basic residues" evidence="1">
    <location>
        <begin position="685"/>
        <end position="694"/>
    </location>
</feature>
<dbReference type="GO" id="GO:0019825">
    <property type="term" value="F:oxygen binding"/>
    <property type="evidence" value="ECO:0007669"/>
    <property type="project" value="InterPro"/>
</dbReference>